<organism evidence="2 3">
    <name type="scientific">Lymnaea stagnalis</name>
    <name type="common">Great pond snail</name>
    <name type="synonym">Helix stagnalis</name>
    <dbReference type="NCBI Taxonomy" id="6523"/>
    <lineage>
        <taxon>Eukaryota</taxon>
        <taxon>Metazoa</taxon>
        <taxon>Spiralia</taxon>
        <taxon>Lophotrochozoa</taxon>
        <taxon>Mollusca</taxon>
        <taxon>Gastropoda</taxon>
        <taxon>Heterobranchia</taxon>
        <taxon>Euthyneura</taxon>
        <taxon>Panpulmonata</taxon>
        <taxon>Hygrophila</taxon>
        <taxon>Lymnaeoidea</taxon>
        <taxon>Lymnaeidae</taxon>
        <taxon>Lymnaea</taxon>
    </lineage>
</organism>
<dbReference type="Proteomes" id="UP001497497">
    <property type="component" value="Unassembled WGS sequence"/>
</dbReference>
<evidence type="ECO:0000313" key="3">
    <source>
        <dbReference type="Proteomes" id="UP001497497"/>
    </source>
</evidence>
<evidence type="ECO:0000256" key="1">
    <source>
        <dbReference type="SAM" id="MobiDB-lite"/>
    </source>
</evidence>
<accession>A0AAV2I718</accession>
<reference evidence="2 3" key="1">
    <citation type="submission" date="2024-04" db="EMBL/GenBank/DDBJ databases">
        <authorList>
            <consortium name="Genoscope - CEA"/>
            <person name="William W."/>
        </authorList>
    </citation>
    <scope>NUCLEOTIDE SEQUENCE [LARGE SCALE GENOMIC DNA]</scope>
</reference>
<name>A0AAV2I718_LYMST</name>
<dbReference type="InterPro" id="IPR020339">
    <property type="entry name" value="C20orf85-like"/>
</dbReference>
<proteinExistence type="predicted"/>
<gene>
    <name evidence="2" type="ORF">GSLYS_00016136001</name>
</gene>
<feature type="compositionally biased region" description="Basic and acidic residues" evidence="1">
    <location>
        <begin position="56"/>
        <end position="85"/>
    </location>
</feature>
<evidence type="ECO:0000313" key="2">
    <source>
        <dbReference type="EMBL" id="CAL1542602.1"/>
    </source>
</evidence>
<feature type="region of interest" description="Disordered" evidence="1">
    <location>
        <begin position="54"/>
        <end position="102"/>
    </location>
</feature>
<dbReference type="Pfam" id="PF14945">
    <property type="entry name" value="LLC1"/>
    <property type="match status" value="1"/>
</dbReference>
<protein>
    <submittedName>
        <fullName evidence="2">Uncharacterized protein</fullName>
    </submittedName>
</protein>
<sequence length="140" mass="16689">MAKPKDDDDPFVNYVAKMRFSKEMINKENMIHRRTWPCMWGYILPIYNELNTNLDQGERRPMPSKVKRVDPEEFAHMWPDPESRMTKNFKPSDSIPPSSNNKMYGWKVGKGIVEPTDKWVKPRSRYNMYKDLGWGDDSLW</sequence>
<feature type="compositionally biased region" description="Polar residues" evidence="1">
    <location>
        <begin position="89"/>
        <end position="102"/>
    </location>
</feature>
<keyword evidence="3" id="KW-1185">Reference proteome</keyword>
<dbReference type="EMBL" id="CAXITT010000496">
    <property type="protein sequence ID" value="CAL1542602.1"/>
    <property type="molecule type" value="Genomic_DNA"/>
</dbReference>
<comment type="caution">
    <text evidence="2">The sequence shown here is derived from an EMBL/GenBank/DDBJ whole genome shotgun (WGS) entry which is preliminary data.</text>
</comment>
<dbReference type="AlphaFoldDB" id="A0AAV2I718"/>